<accession>A0A1T4XD21</accession>
<organism evidence="2 3">
    <name type="scientific">Caloramator quimbayensis</name>
    <dbReference type="NCBI Taxonomy" id="1147123"/>
    <lineage>
        <taxon>Bacteria</taxon>
        <taxon>Bacillati</taxon>
        <taxon>Bacillota</taxon>
        <taxon>Clostridia</taxon>
        <taxon>Eubacteriales</taxon>
        <taxon>Clostridiaceae</taxon>
        <taxon>Caloramator</taxon>
    </lineage>
</organism>
<dbReference type="EMBL" id="FUYH01000008">
    <property type="protein sequence ID" value="SKA87542.1"/>
    <property type="molecule type" value="Genomic_DNA"/>
</dbReference>
<dbReference type="RefSeq" id="WP_078696330.1">
    <property type="nucleotide sequence ID" value="NZ_FUYH01000008.1"/>
</dbReference>
<evidence type="ECO:0008006" key="4">
    <source>
        <dbReference type="Google" id="ProtNLM"/>
    </source>
</evidence>
<dbReference type="Proteomes" id="UP000190105">
    <property type="component" value="Unassembled WGS sequence"/>
</dbReference>
<reference evidence="3" key="1">
    <citation type="submission" date="2017-02" db="EMBL/GenBank/DDBJ databases">
        <authorList>
            <person name="Varghese N."/>
            <person name="Submissions S."/>
        </authorList>
    </citation>
    <scope>NUCLEOTIDE SEQUENCE [LARGE SCALE GENOMIC DNA]</scope>
    <source>
        <strain evidence="3">USBA 833</strain>
    </source>
</reference>
<feature type="coiled-coil region" evidence="1">
    <location>
        <begin position="305"/>
        <end position="379"/>
    </location>
</feature>
<evidence type="ECO:0000256" key="1">
    <source>
        <dbReference type="SAM" id="Coils"/>
    </source>
</evidence>
<sequence length="494" mass="58384">MTNISHIINSNDYPIIIVSILRNTKVYSLIDEEYNASKTDYDEVILKNKIFKNKRFNMIPESMLNYGIKLTALLLSNNGEYFYDKILQEGWPQLYSYIRDCNKIIYEDVAKIKEYVAESFEMYAFYIVVLLGFLHNKKVSYETNEGRSFAREFYKWRSSIIDDDPVLTEFNTILDESCTRIINQINEEKILEERLIVDKNRNMFNALFGLLETYNISLNDELGEYSASMNLNDEDKELLNIYAISSKYLFDEILDDDVRKREMIDFIISARFLQGMIKKYRVLYKAYIELYKNDLIDWINLSNKIERQEKINEKLISENQQLKEELRKMKEEQNKHEAQEIIKIKRQYESSIQEMAGTIERYKEENEALKAVIEDLLQGNHYANEEQIINDIPKVTKGVIIGGSPQWQQNMKSIVPHYKFIEAHELNYDTKVLENAERIYFNTAYCSHALFYKTINIVRKKKLDILFINNNSVTAGIRIFAQNNNRFTDTSLVS</sequence>
<name>A0A1T4XD21_9CLOT</name>
<dbReference type="AlphaFoldDB" id="A0A1T4XD21"/>
<evidence type="ECO:0000313" key="3">
    <source>
        <dbReference type="Proteomes" id="UP000190105"/>
    </source>
</evidence>
<dbReference type="OrthoDB" id="1625520at2"/>
<keyword evidence="3" id="KW-1185">Reference proteome</keyword>
<gene>
    <name evidence="2" type="ORF">SAMN05443428_10817</name>
</gene>
<keyword evidence="1" id="KW-0175">Coiled coil</keyword>
<proteinExistence type="predicted"/>
<protein>
    <recommendedName>
        <fullName evidence="4">DUF2325 domain-containing protein</fullName>
    </recommendedName>
</protein>
<evidence type="ECO:0000313" key="2">
    <source>
        <dbReference type="EMBL" id="SKA87542.1"/>
    </source>
</evidence>